<gene>
    <name evidence="1" type="ORF">MNBD_ACTINO01-2206</name>
</gene>
<evidence type="ECO:0000313" key="1">
    <source>
        <dbReference type="EMBL" id="VAV94558.1"/>
    </source>
</evidence>
<feature type="non-terminal residue" evidence="1">
    <location>
        <position position="1"/>
    </location>
</feature>
<dbReference type="EMBL" id="UOEI01000128">
    <property type="protein sequence ID" value="VAV94558.1"/>
    <property type="molecule type" value="Genomic_DNA"/>
</dbReference>
<reference evidence="1" key="1">
    <citation type="submission" date="2018-06" db="EMBL/GenBank/DDBJ databases">
        <authorList>
            <person name="Zhirakovskaya E."/>
        </authorList>
    </citation>
    <scope>NUCLEOTIDE SEQUENCE</scope>
</reference>
<dbReference type="AlphaFoldDB" id="A0A3B0S2C6"/>
<sequence length="42" mass="4553">TTLFPTGEALAVVIGNFATPFIDRVVTNRVYGTRRRAGRAST</sequence>
<organism evidence="1">
    <name type="scientific">hydrothermal vent metagenome</name>
    <dbReference type="NCBI Taxonomy" id="652676"/>
    <lineage>
        <taxon>unclassified sequences</taxon>
        <taxon>metagenomes</taxon>
        <taxon>ecological metagenomes</taxon>
    </lineage>
</organism>
<accession>A0A3B0S2C6</accession>
<name>A0A3B0S2C6_9ZZZZ</name>
<protein>
    <submittedName>
        <fullName evidence="1">Uncharacterized protein</fullName>
    </submittedName>
</protein>
<proteinExistence type="predicted"/>